<proteinExistence type="predicted"/>
<evidence type="ECO:0000256" key="5">
    <source>
        <dbReference type="ARBA" id="ARBA00022833"/>
    </source>
</evidence>
<feature type="compositionally biased region" description="Basic and acidic residues" evidence="11">
    <location>
        <begin position="258"/>
        <end position="284"/>
    </location>
</feature>
<reference evidence="14" key="1">
    <citation type="submission" date="2022-11" db="UniProtKB">
        <authorList>
            <consortium name="WormBaseParasite"/>
        </authorList>
    </citation>
    <scope>IDENTIFICATION</scope>
</reference>
<feature type="region of interest" description="Disordered" evidence="11">
    <location>
        <begin position="456"/>
        <end position="497"/>
    </location>
</feature>
<feature type="domain" description="C2H2-type" evidence="12">
    <location>
        <begin position="891"/>
        <end position="919"/>
    </location>
</feature>
<dbReference type="SMART" id="SM00355">
    <property type="entry name" value="ZnF_C2H2"/>
    <property type="match status" value="13"/>
</dbReference>
<evidence type="ECO:0000256" key="3">
    <source>
        <dbReference type="ARBA" id="ARBA00022737"/>
    </source>
</evidence>
<feature type="domain" description="C2H2-type" evidence="12">
    <location>
        <begin position="924"/>
        <end position="951"/>
    </location>
</feature>
<feature type="domain" description="C2H2-type" evidence="12">
    <location>
        <begin position="563"/>
        <end position="590"/>
    </location>
</feature>
<comment type="subcellular location">
    <subcellularLocation>
        <location evidence="1">Nucleus</location>
    </subcellularLocation>
</comment>
<keyword evidence="3" id="KW-0677">Repeat</keyword>
<dbReference type="PANTHER" id="PTHR24399:SF23">
    <property type="entry name" value="C2H2-TYPE DOMAIN-CONTAINING PROTEIN"/>
    <property type="match status" value="1"/>
</dbReference>
<feature type="domain" description="C2H2-type" evidence="12">
    <location>
        <begin position="663"/>
        <end position="691"/>
    </location>
</feature>
<keyword evidence="8" id="KW-0804">Transcription</keyword>
<dbReference type="InterPro" id="IPR013087">
    <property type="entry name" value="Znf_C2H2_type"/>
</dbReference>
<feature type="region of interest" description="Disordered" evidence="11">
    <location>
        <begin position="609"/>
        <end position="629"/>
    </location>
</feature>
<dbReference type="FunFam" id="3.30.160.60:FF:000446">
    <property type="entry name" value="Zinc finger protein"/>
    <property type="match status" value="2"/>
</dbReference>
<keyword evidence="7" id="KW-0238">DNA-binding</keyword>
<evidence type="ECO:0000256" key="10">
    <source>
        <dbReference type="PROSITE-ProRule" id="PRU00042"/>
    </source>
</evidence>
<feature type="domain" description="C2H2-type" evidence="12">
    <location>
        <begin position="954"/>
        <end position="981"/>
    </location>
</feature>
<dbReference type="AlphaFoldDB" id="A0A914CFT6"/>
<dbReference type="GO" id="GO:0005654">
    <property type="term" value="C:nucleoplasm"/>
    <property type="evidence" value="ECO:0007669"/>
    <property type="project" value="TreeGrafter"/>
</dbReference>
<feature type="compositionally biased region" description="Polar residues" evidence="11">
    <location>
        <begin position="379"/>
        <end position="406"/>
    </location>
</feature>
<name>A0A914CFT6_9BILA</name>
<organism evidence="13 14">
    <name type="scientific">Acrobeloides nanus</name>
    <dbReference type="NCBI Taxonomy" id="290746"/>
    <lineage>
        <taxon>Eukaryota</taxon>
        <taxon>Metazoa</taxon>
        <taxon>Ecdysozoa</taxon>
        <taxon>Nematoda</taxon>
        <taxon>Chromadorea</taxon>
        <taxon>Rhabditida</taxon>
        <taxon>Tylenchina</taxon>
        <taxon>Cephalobomorpha</taxon>
        <taxon>Cephaloboidea</taxon>
        <taxon>Cephalobidae</taxon>
        <taxon>Acrobeloides</taxon>
    </lineage>
</organism>
<evidence type="ECO:0000256" key="6">
    <source>
        <dbReference type="ARBA" id="ARBA00023015"/>
    </source>
</evidence>
<evidence type="ECO:0000256" key="4">
    <source>
        <dbReference type="ARBA" id="ARBA00022771"/>
    </source>
</evidence>
<sequence>MNHDGLSSTSEDDGQVYEYEIVHNNTNNTSPNIIKSGATKEQIHQILQEHGLEVTIDEIISMDRQTFLDYRKSSWHGFNNVQKSLLSEVRTKVLNRIRKGRIRQKIKQAQMNLQMLNCDYKKAINSSNANTSDDESYNQNSSGSSVTIPQKNQQQMMVNPISSDNKGNNIVEVPKQFVDQKQHKIKWGATEEELQHALYQCGIRIEIDELVKLDHIALSVYKINKGLNQLQKELLDEVRYKVRARQQSKKQYAKRRKSIQEKGDSNSSEERSKFKRTKEADKIIHATPTLHCSTNPSTKSVTKPYPPKNASGFAYKSCPPRTAISKENSQSLSDLPLLLDVHGPSFSKSLPKLSSSIASPETSNYHCSSSSDSDPDVTLESNSSSPNSADIPNSSTRFTTKENTPVQSSSNLAFTEFINKKIQAISTISDYLQAKQEKLKRRPFTCYDSSEDEIEYFESDEEMREDEEEFGSDEQTEIDEESEFFEDEEDDENENENQEVSAYNMVFEKPTHKVKSILKKKRVSFNIPSGLENQENIERTEVLSEPAQAASLDTPKHPISKPFKCSFCDKAFKFRRILIDHEKKHENRLKEASKNEKKMREEILMKMNSNGSTKTTIQIPTKTPNNPTENLERPFKCTFCEKSFKCKDHLRVHERIHTGERPYDCEFCDNKFKQRPHLIQHLRRFHANKKSLDHKSAVAFRFQDTQNNPSRNPERPFICIYCEKSFKRPEHLQFHERIHTGEKPYECEFCEKRFTQQSQLDQHLRIHTNSKPYQCRFCDKMFKQQSHLDQHERIHKNEKPYECSQCDQKFFQKSGLNMHIGSHHSDQTERNRPFKCSYCEKSFNKENYLKTHERIHIDKKSFECATCGQKFVQEAQLYAHQNIHKIPEKSFICEICGKSYSQTEKLEKHKERRHSKQLSQKRPYKCAICAQSYKHYKDLKFHMLKHPNNQDGLFKCSYCPKTFKQKESCDTHERLHTVERPFECQVCGMKFKARSTLYNHRVTHLESKSTKEHLNQNHRVLTDQDKDL</sequence>
<feature type="domain" description="C2H2-type" evidence="12">
    <location>
        <begin position="982"/>
        <end position="1009"/>
    </location>
</feature>
<evidence type="ECO:0000256" key="7">
    <source>
        <dbReference type="ARBA" id="ARBA00023125"/>
    </source>
</evidence>
<dbReference type="FunFam" id="3.30.160.60:FF:001498">
    <property type="entry name" value="Zinc finger protein 404"/>
    <property type="match status" value="1"/>
</dbReference>
<feature type="domain" description="C2H2-type" evidence="12">
    <location>
        <begin position="834"/>
        <end position="861"/>
    </location>
</feature>
<dbReference type="PROSITE" id="PS50157">
    <property type="entry name" value="ZINC_FINGER_C2H2_2"/>
    <property type="match status" value="13"/>
</dbReference>
<accession>A0A914CFT6</accession>
<dbReference type="WBParaSite" id="ACRNAN_scaffold1019.g27585.t1">
    <property type="protein sequence ID" value="ACRNAN_scaffold1019.g27585.t1"/>
    <property type="gene ID" value="ACRNAN_scaffold1019.g27585"/>
</dbReference>
<feature type="domain" description="C2H2-type" evidence="12">
    <location>
        <begin position="862"/>
        <end position="889"/>
    </location>
</feature>
<evidence type="ECO:0000313" key="13">
    <source>
        <dbReference type="Proteomes" id="UP000887540"/>
    </source>
</evidence>
<feature type="domain" description="C2H2-type" evidence="12">
    <location>
        <begin position="745"/>
        <end position="772"/>
    </location>
</feature>
<feature type="region of interest" description="Disordered" evidence="11">
    <location>
        <begin position="245"/>
        <end position="305"/>
    </location>
</feature>
<dbReference type="GO" id="GO:0045893">
    <property type="term" value="P:positive regulation of DNA-templated transcription"/>
    <property type="evidence" value="ECO:0007669"/>
    <property type="project" value="UniProtKB-ARBA"/>
</dbReference>
<keyword evidence="9" id="KW-0539">Nucleus</keyword>
<feature type="region of interest" description="Disordered" evidence="11">
    <location>
        <begin position="361"/>
        <end position="406"/>
    </location>
</feature>
<dbReference type="FunFam" id="3.30.160.60:FF:001182">
    <property type="entry name" value="Zinc finger, C2H2 type"/>
    <property type="match status" value="1"/>
</dbReference>
<dbReference type="GO" id="GO:0008270">
    <property type="term" value="F:zinc ion binding"/>
    <property type="evidence" value="ECO:0007669"/>
    <property type="project" value="UniProtKB-KW"/>
</dbReference>
<keyword evidence="6" id="KW-0805">Transcription regulation</keyword>
<feature type="domain" description="C2H2-type" evidence="12">
    <location>
        <begin position="717"/>
        <end position="744"/>
    </location>
</feature>
<dbReference type="GO" id="GO:0001227">
    <property type="term" value="F:DNA-binding transcription repressor activity, RNA polymerase II-specific"/>
    <property type="evidence" value="ECO:0007669"/>
    <property type="project" value="TreeGrafter"/>
</dbReference>
<keyword evidence="13" id="KW-1185">Reference proteome</keyword>
<feature type="domain" description="C2H2-type" evidence="12">
    <location>
        <begin position="635"/>
        <end position="662"/>
    </location>
</feature>
<dbReference type="Proteomes" id="UP000887540">
    <property type="component" value="Unplaced"/>
</dbReference>
<dbReference type="PANTHER" id="PTHR24399">
    <property type="entry name" value="ZINC FINGER AND BTB DOMAIN-CONTAINING"/>
    <property type="match status" value="1"/>
</dbReference>
<dbReference type="GO" id="GO:0002682">
    <property type="term" value="P:regulation of immune system process"/>
    <property type="evidence" value="ECO:0007669"/>
    <property type="project" value="TreeGrafter"/>
</dbReference>
<dbReference type="FunFam" id="3.30.160.60:FF:000416">
    <property type="entry name" value="zinc finger protein 879 isoform X1"/>
    <property type="match status" value="1"/>
</dbReference>
<keyword evidence="4 10" id="KW-0863">Zinc-finger</keyword>
<dbReference type="GO" id="GO:0001817">
    <property type="term" value="P:regulation of cytokine production"/>
    <property type="evidence" value="ECO:0007669"/>
    <property type="project" value="TreeGrafter"/>
</dbReference>
<evidence type="ECO:0000256" key="2">
    <source>
        <dbReference type="ARBA" id="ARBA00022723"/>
    </source>
</evidence>
<feature type="compositionally biased region" description="Polar residues" evidence="11">
    <location>
        <begin position="290"/>
        <end position="301"/>
    </location>
</feature>
<dbReference type="FunFam" id="3.30.160.60:FF:000065">
    <property type="entry name" value="B-cell CLL/lymphoma 6, member B"/>
    <property type="match status" value="1"/>
</dbReference>
<dbReference type="GO" id="GO:0000978">
    <property type="term" value="F:RNA polymerase II cis-regulatory region sequence-specific DNA binding"/>
    <property type="evidence" value="ECO:0007669"/>
    <property type="project" value="TreeGrafter"/>
</dbReference>
<dbReference type="FunFam" id="3.30.160.60:FF:000145">
    <property type="entry name" value="Zinc finger protein 574"/>
    <property type="match status" value="1"/>
</dbReference>
<feature type="region of interest" description="Disordered" evidence="11">
    <location>
        <begin position="1009"/>
        <end position="1028"/>
    </location>
</feature>
<dbReference type="SUPFAM" id="SSF57667">
    <property type="entry name" value="beta-beta-alpha zinc fingers"/>
    <property type="match status" value="8"/>
</dbReference>
<protein>
    <submittedName>
        <fullName evidence="14">C2H2-type domain-containing protein</fullName>
    </submittedName>
</protein>
<evidence type="ECO:0000259" key="12">
    <source>
        <dbReference type="PROSITE" id="PS50157"/>
    </source>
</evidence>
<dbReference type="PROSITE" id="PS00028">
    <property type="entry name" value="ZINC_FINGER_C2H2_1"/>
    <property type="match status" value="13"/>
</dbReference>
<feature type="compositionally biased region" description="Basic residues" evidence="11">
    <location>
        <begin position="245"/>
        <end position="257"/>
    </location>
</feature>
<evidence type="ECO:0000256" key="11">
    <source>
        <dbReference type="SAM" id="MobiDB-lite"/>
    </source>
</evidence>
<keyword evidence="5" id="KW-0862">Zinc</keyword>
<dbReference type="FunFam" id="3.30.160.60:FF:001732">
    <property type="entry name" value="Zgc:162936"/>
    <property type="match status" value="1"/>
</dbReference>
<dbReference type="Gene3D" id="3.30.160.60">
    <property type="entry name" value="Classic Zinc Finger"/>
    <property type="match status" value="12"/>
</dbReference>
<keyword evidence="2" id="KW-0479">Metal-binding</keyword>
<feature type="domain" description="C2H2-type" evidence="12">
    <location>
        <begin position="773"/>
        <end position="800"/>
    </location>
</feature>
<feature type="compositionally biased region" description="Low complexity" evidence="11">
    <location>
        <begin position="613"/>
        <end position="628"/>
    </location>
</feature>
<evidence type="ECO:0000313" key="14">
    <source>
        <dbReference type="WBParaSite" id="ACRNAN_scaffold1019.g27585.t1"/>
    </source>
</evidence>
<dbReference type="Pfam" id="PF00096">
    <property type="entry name" value="zf-C2H2"/>
    <property type="match status" value="7"/>
</dbReference>
<evidence type="ECO:0000256" key="1">
    <source>
        <dbReference type="ARBA" id="ARBA00004123"/>
    </source>
</evidence>
<feature type="region of interest" description="Disordered" evidence="11">
    <location>
        <begin position="127"/>
        <end position="151"/>
    </location>
</feature>
<evidence type="ECO:0000256" key="8">
    <source>
        <dbReference type="ARBA" id="ARBA00023163"/>
    </source>
</evidence>
<dbReference type="GO" id="GO:0005694">
    <property type="term" value="C:chromosome"/>
    <property type="evidence" value="ECO:0007669"/>
    <property type="project" value="UniProtKB-ARBA"/>
</dbReference>
<dbReference type="InterPro" id="IPR036236">
    <property type="entry name" value="Znf_C2H2_sf"/>
</dbReference>
<feature type="domain" description="C2H2-type" evidence="12">
    <location>
        <begin position="801"/>
        <end position="828"/>
    </location>
</feature>
<evidence type="ECO:0000256" key="9">
    <source>
        <dbReference type="ARBA" id="ARBA00023242"/>
    </source>
</evidence>